<feature type="site" description="Transition state stabilizer" evidence="8">
    <location>
        <position position="148"/>
    </location>
</feature>
<dbReference type="SUPFAM" id="SSF69765">
    <property type="entry name" value="IpsF-like"/>
    <property type="match status" value="1"/>
</dbReference>
<dbReference type="GO" id="GO:0008685">
    <property type="term" value="F:2-C-methyl-D-erythritol 2,4-cyclodiphosphate synthase activity"/>
    <property type="evidence" value="ECO:0007669"/>
    <property type="project" value="UniProtKB-UniRule"/>
</dbReference>
<feature type="binding site" evidence="8">
    <location>
        <begin position="17"/>
        <end position="19"/>
    </location>
    <ligand>
        <name>4-CDP-2-C-methyl-D-erythritol 2-phosphate</name>
        <dbReference type="ChEBI" id="CHEBI:57919"/>
    </ligand>
</feature>
<dbReference type="AlphaFoldDB" id="A0A0F3NFM4"/>
<comment type="pathway">
    <text evidence="2 8">Isoprenoid biosynthesis; isopentenyl diphosphate biosynthesis via DXP pathway; isopentenyl diphosphate from 1-deoxy-D-xylulose 5-phosphate: step 4/6.</text>
</comment>
<comment type="caution">
    <text evidence="8">Lacks conserved residue(s) required for the propagation of feature annotation.</text>
</comment>
<dbReference type="GO" id="GO:0016114">
    <property type="term" value="P:terpenoid biosynthetic process"/>
    <property type="evidence" value="ECO:0007669"/>
    <property type="project" value="InterPro"/>
</dbReference>
<comment type="cofactor">
    <cofactor evidence="8">
        <name>a divalent metal cation</name>
        <dbReference type="ChEBI" id="CHEBI:60240"/>
    </cofactor>
    <text evidence="8">Binds 1 divalent metal cation per subunit.</text>
</comment>
<dbReference type="HAMAP" id="MF_00107">
    <property type="entry name" value="IspF"/>
    <property type="match status" value="1"/>
</dbReference>
<evidence type="ECO:0000256" key="8">
    <source>
        <dbReference type="HAMAP-Rule" id="MF_00107"/>
    </source>
</evidence>
<dbReference type="UniPathway" id="UPA00056">
    <property type="reaction ID" value="UER00095"/>
</dbReference>
<dbReference type="Pfam" id="PF02542">
    <property type="entry name" value="YgbB"/>
    <property type="match status" value="1"/>
</dbReference>
<evidence type="ECO:0000256" key="6">
    <source>
        <dbReference type="ARBA" id="ARBA00023229"/>
    </source>
</evidence>
<comment type="similarity">
    <text evidence="3 8 9">Belongs to the IspF family.</text>
</comment>
<keyword evidence="6 8" id="KW-0414">Isoprene biosynthesis</keyword>
<dbReference type="EMBL" id="LANU01000002">
    <property type="protein sequence ID" value="KJV65694.1"/>
    <property type="molecule type" value="Genomic_DNA"/>
</dbReference>
<sequence>MDQHINKPMFKVGIGYDVHKFDNTSHNNINTFITICGIKINFHKKIISHSDGDVGLHALTDAILGAMGCGSIGQHFPNTDNKWKNIKSDYFLIEAQRKAQEKGYSISNADITIICEQPKIMPYALEMQEHIALLIKTDPSCINIKATTTEKLGFLGREEGVAAQAVVLCCLQSQR</sequence>
<feature type="binding site" evidence="8">
    <location>
        <begin position="76"/>
        <end position="80"/>
    </location>
    <ligand>
        <name>4-CDP-2-C-methyl-D-erythritol 2-phosphate</name>
        <dbReference type="ChEBI" id="CHEBI:57919"/>
    </ligand>
</feature>
<evidence type="ECO:0000256" key="2">
    <source>
        <dbReference type="ARBA" id="ARBA00004709"/>
    </source>
</evidence>
<dbReference type="NCBIfam" id="TIGR00151">
    <property type="entry name" value="ispF"/>
    <property type="match status" value="1"/>
</dbReference>
<comment type="subunit">
    <text evidence="8">Homotrimer.</text>
</comment>
<feature type="binding site" evidence="8">
    <location>
        <begin position="147"/>
        <end position="150"/>
    </location>
    <ligand>
        <name>4-CDP-2-C-methyl-D-erythritol 2-phosphate</name>
        <dbReference type="ChEBI" id="CHEBI:57919"/>
    </ligand>
</feature>
<dbReference type="Gene3D" id="3.30.1330.50">
    <property type="entry name" value="2-C-methyl-D-erythritol 2,4-cyclodiphosphate synthase"/>
    <property type="match status" value="1"/>
</dbReference>
<feature type="binding site" evidence="8">
    <location>
        <position position="17"/>
    </location>
    <ligand>
        <name>a divalent metal cation</name>
        <dbReference type="ChEBI" id="CHEBI:60240"/>
    </ligand>
</feature>
<protein>
    <recommendedName>
        <fullName evidence="4 8">2-C-methyl-D-erythritol 2,4-cyclodiphosphate synthase</fullName>
        <shortName evidence="8">MECDP-synthase</shortName>
        <shortName evidence="8">MECPP-synthase</shortName>
        <shortName evidence="8">MECPS</shortName>
        <ecNumber evidence="4 8">4.6.1.12</ecNumber>
    </recommendedName>
</protein>
<comment type="function">
    <text evidence="8">Involved in the biosynthesis of isopentenyl diphosphate (IPP) and dimethylallyl diphosphate (DMAPP), two major building blocks of isoprenoid compounds. Catalyzes the conversion of 4-diphosphocytidyl-2-C-methyl-D-erythritol 2-phosphate (CDP-ME2P) to 2-C-methyl-D-erythritol 2,4-cyclodiphosphate (ME-CPP) with a corresponding release of cytidine 5-monophosphate (CMP).</text>
</comment>
<evidence type="ECO:0000256" key="4">
    <source>
        <dbReference type="ARBA" id="ARBA00012579"/>
    </source>
</evidence>
<dbReference type="PANTHER" id="PTHR43181">
    <property type="entry name" value="2-C-METHYL-D-ERYTHRITOL 2,4-CYCLODIPHOSPHATE SYNTHASE, CHLOROPLASTIC"/>
    <property type="match status" value="1"/>
</dbReference>
<feature type="binding site" evidence="8">
    <location>
        <position position="19"/>
    </location>
    <ligand>
        <name>a divalent metal cation</name>
        <dbReference type="ChEBI" id="CHEBI:60240"/>
    </ligand>
</feature>
<dbReference type="GO" id="GO:0046872">
    <property type="term" value="F:metal ion binding"/>
    <property type="evidence" value="ECO:0007669"/>
    <property type="project" value="UniProtKB-KW"/>
</dbReference>
<dbReference type="GO" id="GO:0019288">
    <property type="term" value="P:isopentenyl diphosphate biosynthetic process, methylerythritol 4-phosphate pathway"/>
    <property type="evidence" value="ECO:0007669"/>
    <property type="project" value="UniProtKB-UniRule"/>
</dbReference>
<evidence type="ECO:0000259" key="10">
    <source>
        <dbReference type="Pfam" id="PF02542"/>
    </source>
</evidence>
<dbReference type="InterPro" id="IPR003526">
    <property type="entry name" value="MECDP_synthase"/>
</dbReference>
<evidence type="ECO:0000256" key="1">
    <source>
        <dbReference type="ARBA" id="ARBA00000200"/>
    </source>
</evidence>
<accession>A0A0F3NFM4</accession>
<dbReference type="PROSITE" id="PS01350">
    <property type="entry name" value="ISPF"/>
    <property type="match status" value="1"/>
</dbReference>
<feature type="domain" description="2-C-methyl-D-erythritol 2,4-cyclodiphosphate synthase" evidence="10">
    <location>
        <begin position="10"/>
        <end position="169"/>
    </location>
</feature>
<evidence type="ECO:0000256" key="7">
    <source>
        <dbReference type="ARBA" id="ARBA00023239"/>
    </source>
</evidence>
<dbReference type="EC" id="4.6.1.12" evidence="4 8"/>
<feature type="binding site" evidence="8">
    <location>
        <position position="157"/>
    </location>
    <ligand>
        <name>4-CDP-2-C-methyl-D-erythritol 2-phosphate</name>
        <dbReference type="ChEBI" id="CHEBI:57919"/>
    </ligand>
</feature>
<comment type="catalytic activity">
    <reaction evidence="1 8 9">
        <text>4-CDP-2-C-methyl-D-erythritol 2-phosphate = 2-C-methyl-D-erythritol 2,4-cyclic diphosphate + CMP</text>
        <dbReference type="Rhea" id="RHEA:23864"/>
        <dbReference type="ChEBI" id="CHEBI:57919"/>
        <dbReference type="ChEBI" id="CHEBI:58483"/>
        <dbReference type="ChEBI" id="CHEBI:60377"/>
        <dbReference type="EC" id="4.6.1.12"/>
    </reaction>
</comment>
<dbReference type="PANTHER" id="PTHR43181:SF1">
    <property type="entry name" value="2-C-METHYL-D-ERYTHRITOL 2,4-CYCLODIPHOSPHATE SYNTHASE, CHLOROPLASTIC"/>
    <property type="match status" value="1"/>
</dbReference>
<comment type="caution">
    <text evidence="11">The sequence shown here is derived from an EMBL/GenBank/DDBJ whole genome shotgun (WGS) entry which is preliminary data.</text>
</comment>
<feature type="site" description="Transition state stabilizer" evidence="8">
    <location>
        <position position="49"/>
    </location>
</feature>
<keyword evidence="7 8" id="KW-0456">Lyase</keyword>
<dbReference type="RefSeq" id="WP_045804940.1">
    <property type="nucleotide sequence ID" value="NZ_LANU01000002.1"/>
</dbReference>
<dbReference type="InterPro" id="IPR020555">
    <property type="entry name" value="MECDP_synthase_CS"/>
</dbReference>
<proteinExistence type="inferred from homology"/>
<reference evidence="11 12" key="1">
    <citation type="submission" date="2015-02" db="EMBL/GenBank/DDBJ databases">
        <title>Genome Sequencing of Rickettsiales.</title>
        <authorList>
            <person name="Daugherty S.C."/>
            <person name="Su Q."/>
            <person name="Abolude K."/>
            <person name="Beier-Sexton M."/>
            <person name="Carlyon J.A."/>
            <person name="Carter R."/>
            <person name="Day N.P."/>
            <person name="Dumler S.J."/>
            <person name="Dyachenko V."/>
            <person name="Godinez A."/>
            <person name="Kurtti T.J."/>
            <person name="Lichay M."/>
            <person name="Mullins K.E."/>
            <person name="Ott S."/>
            <person name="Pappas-Brown V."/>
            <person name="Paris D.H."/>
            <person name="Patel P."/>
            <person name="Richards A.L."/>
            <person name="Sadzewicz L."/>
            <person name="Sears K."/>
            <person name="Seidman D."/>
            <person name="Sengamalay N."/>
            <person name="Stenos J."/>
            <person name="Tallon L.J."/>
            <person name="Vincent G."/>
            <person name="Fraser C.M."/>
            <person name="Munderloh U."/>
            <person name="Dunning-Hotopp J.C."/>
        </authorList>
    </citation>
    <scope>NUCLEOTIDE SEQUENCE [LARGE SCALE GENOMIC DNA]</scope>
    <source>
        <strain evidence="11 12">EmCRT</strain>
    </source>
</reference>
<feature type="binding site" evidence="8">
    <location>
        <position position="154"/>
    </location>
    <ligand>
        <name>4-CDP-2-C-methyl-D-erythritol 2-phosphate</name>
        <dbReference type="ChEBI" id="CHEBI:57919"/>
    </ligand>
</feature>
<evidence type="ECO:0000256" key="3">
    <source>
        <dbReference type="ARBA" id="ARBA00008480"/>
    </source>
</evidence>
<evidence type="ECO:0000256" key="9">
    <source>
        <dbReference type="RuleBase" id="RU004395"/>
    </source>
</evidence>
<dbReference type="Proteomes" id="UP000033546">
    <property type="component" value="Unassembled WGS sequence"/>
</dbReference>
<feature type="binding site" evidence="8">
    <location>
        <position position="57"/>
    </location>
    <ligand>
        <name>a divalent metal cation</name>
        <dbReference type="ChEBI" id="CHEBI:60240"/>
    </ligand>
</feature>
<gene>
    <name evidence="8 11" type="primary">ispF</name>
    <name evidence="11" type="ORF">EMUCRT_0647</name>
</gene>
<keyword evidence="5 8" id="KW-0479">Metal-binding</keyword>
<dbReference type="PATRIC" id="fig|1359167.3.peg.625"/>
<organism evidence="11 12">
    <name type="scientific">Ehrlichia cf. muris str. EmCRT</name>
    <dbReference type="NCBI Taxonomy" id="1359167"/>
    <lineage>
        <taxon>Bacteria</taxon>
        <taxon>Pseudomonadati</taxon>
        <taxon>Pseudomonadota</taxon>
        <taxon>Alphaproteobacteria</taxon>
        <taxon>Rickettsiales</taxon>
        <taxon>Anaplasmataceae</taxon>
        <taxon>Ehrlichia</taxon>
    </lineage>
</organism>
<dbReference type="CDD" id="cd00554">
    <property type="entry name" value="MECDP_synthase"/>
    <property type="match status" value="1"/>
</dbReference>
<evidence type="ECO:0000256" key="5">
    <source>
        <dbReference type="ARBA" id="ARBA00022723"/>
    </source>
</evidence>
<evidence type="ECO:0000313" key="12">
    <source>
        <dbReference type="Proteomes" id="UP000033546"/>
    </source>
</evidence>
<dbReference type="InterPro" id="IPR036571">
    <property type="entry name" value="MECDP_synthase_sf"/>
</dbReference>
<feature type="binding site" evidence="8">
    <location>
        <begin position="49"/>
        <end position="50"/>
    </location>
    <ligand>
        <name>4-CDP-2-C-methyl-D-erythritol 2-phosphate</name>
        <dbReference type="ChEBI" id="CHEBI:57919"/>
    </ligand>
</feature>
<evidence type="ECO:0000313" key="11">
    <source>
        <dbReference type="EMBL" id="KJV65694.1"/>
    </source>
</evidence>
<name>A0A0F3NFM4_9RICK</name>